<dbReference type="SUPFAM" id="SSF55257">
    <property type="entry name" value="RBP11-like subunits of RNA polymerase"/>
    <property type="match status" value="1"/>
</dbReference>
<dbReference type="CDD" id="cd06926">
    <property type="entry name" value="RNAP_II_RPB11"/>
    <property type="match status" value="1"/>
</dbReference>
<evidence type="ECO:0000256" key="2">
    <source>
        <dbReference type="ARBA" id="ARBA00022478"/>
    </source>
</evidence>
<keyword evidence="2 8" id="KW-0240">DNA-directed RNA polymerase</keyword>
<dbReference type="InterPro" id="IPR022905">
    <property type="entry name" value="Rpo11-like"/>
</dbReference>
<evidence type="ECO:0000256" key="3">
    <source>
        <dbReference type="ARBA" id="ARBA00023163"/>
    </source>
</evidence>
<feature type="region of interest" description="Disordered" evidence="6">
    <location>
        <begin position="148"/>
        <end position="168"/>
    </location>
</feature>
<dbReference type="Gene3D" id="3.30.1360.10">
    <property type="entry name" value="RNA polymerase, RBP11-like subunit"/>
    <property type="match status" value="1"/>
</dbReference>
<dbReference type="GO" id="GO:0003899">
    <property type="term" value="F:DNA-directed RNA polymerase activity"/>
    <property type="evidence" value="ECO:0007669"/>
    <property type="project" value="InterPro"/>
</dbReference>
<protein>
    <submittedName>
        <fullName evidence="8">DNA-directed RNA polymerase II core subunit</fullName>
    </submittedName>
</protein>
<gene>
    <name evidence="8" type="primary">RPB11</name>
    <name evidence="8" type="ORF">OC846_001467</name>
</gene>
<dbReference type="GO" id="GO:0046983">
    <property type="term" value="F:protein dimerization activity"/>
    <property type="evidence" value="ECO:0007669"/>
    <property type="project" value="InterPro"/>
</dbReference>
<comment type="similarity">
    <text evidence="5">Belongs to the archaeal Rpo11/eukaryotic RPB11/RPC19 RNA polymerase subunit family.</text>
</comment>
<dbReference type="Proteomes" id="UP001176517">
    <property type="component" value="Unassembled WGS sequence"/>
</dbReference>
<dbReference type="GO" id="GO:0006366">
    <property type="term" value="P:transcription by RNA polymerase II"/>
    <property type="evidence" value="ECO:0007669"/>
    <property type="project" value="InterPro"/>
</dbReference>
<dbReference type="PROSITE" id="PS01154">
    <property type="entry name" value="RNA_POL_L_13KD"/>
    <property type="match status" value="1"/>
</dbReference>
<sequence length="168" mass="17979">MSQGVNAPTQHELFMLLPGEKRVEIKEDTRIPNTVTIILNKEDHTLGNLLRHAVLNQPSVLFAGYKVPHPLEPKTLVRIQTDGSQTPVQALRDACQTLVASMNSIKSSWANEVRLLKPAGATAGTGMGGAHMGGLGATGGYQQQGYGGQTYGTQGQDPMLDQSYPDLA</sequence>
<reference evidence="8" key="1">
    <citation type="journal article" date="2023" name="PhytoFront">
        <title>Draft Genome Resources of Seven Strains of Tilletia horrida, Causal Agent of Kernel Smut of Rice.</title>
        <authorList>
            <person name="Khanal S."/>
            <person name="Antony Babu S."/>
            <person name="Zhou X.G."/>
        </authorList>
    </citation>
    <scope>NUCLEOTIDE SEQUENCE</scope>
    <source>
        <strain evidence="8">TX6</strain>
    </source>
</reference>
<dbReference type="PANTHER" id="PTHR13946">
    <property type="entry name" value="DNA-DIRECTED RNA POLYMERASE I,II,III"/>
    <property type="match status" value="1"/>
</dbReference>
<evidence type="ECO:0000256" key="5">
    <source>
        <dbReference type="ARBA" id="ARBA00025751"/>
    </source>
</evidence>
<evidence type="ECO:0000313" key="9">
    <source>
        <dbReference type="Proteomes" id="UP001176517"/>
    </source>
</evidence>
<accession>A0AAN6JTI4</accession>
<comment type="subcellular location">
    <subcellularLocation>
        <location evidence="1">Nucleus</location>
    </subcellularLocation>
</comment>
<dbReference type="HAMAP" id="MF_00261">
    <property type="entry name" value="RNApol_arch_Rpo11"/>
    <property type="match status" value="1"/>
</dbReference>
<dbReference type="Pfam" id="PF13656">
    <property type="entry name" value="RNA_pol_L_2"/>
    <property type="match status" value="1"/>
</dbReference>
<proteinExistence type="inferred from homology"/>
<dbReference type="InterPro" id="IPR037685">
    <property type="entry name" value="RBP11"/>
</dbReference>
<comment type="caution">
    <text evidence="8">The sequence shown here is derived from an EMBL/GenBank/DDBJ whole genome shotgun (WGS) entry which is preliminary data.</text>
</comment>
<keyword evidence="9" id="KW-1185">Reference proteome</keyword>
<keyword evidence="3" id="KW-0804">Transcription</keyword>
<evidence type="ECO:0000256" key="6">
    <source>
        <dbReference type="SAM" id="MobiDB-lite"/>
    </source>
</evidence>
<dbReference type="GO" id="GO:0003677">
    <property type="term" value="F:DNA binding"/>
    <property type="evidence" value="ECO:0007669"/>
    <property type="project" value="InterPro"/>
</dbReference>
<dbReference type="AlphaFoldDB" id="A0AAN6JTI4"/>
<dbReference type="InterPro" id="IPR009025">
    <property type="entry name" value="RBP11-like_dimer"/>
</dbReference>
<evidence type="ECO:0000313" key="8">
    <source>
        <dbReference type="EMBL" id="KAK0556031.1"/>
    </source>
</evidence>
<dbReference type="InterPro" id="IPR008193">
    <property type="entry name" value="RNA_pol_Rpb11_13-16kDa_CS"/>
</dbReference>
<feature type="domain" description="DNA-directed RNA polymerase RBP11-like dimerisation" evidence="7">
    <location>
        <begin position="35"/>
        <end position="107"/>
    </location>
</feature>
<evidence type="ECO:0000259" key="7">
    <source>
        <dbReference type="Pfam" id="PF13656"/>
    </source>
</evidence>
<dbReference type="PANTHER" id="PTHR13946:SF16">
    <property type="entry name" value="DNA-DIRECTED RNA POLYMERASE II SUBUNIT RPB11"/>
    <property type="match status" value="1"/>
</dbReference>
<dbReference type="GO" id="GO:0005665">
    <property type="term" value="C:RNA polymerase II, core complex"/>
    <property type="evidence" value="ECO:0007669"/>
    <property type="project" value="InterPro"/>
</dbReference>
<evidence type="ECO:0000256" key="1">
    <source>
        <dbReference type="ARBA" id="ARBA00004123"/>
    </source>
</evidence>
<organism evidence="8 9">
    <name type="scientific">Tilletia horrida</name>
    <dbReference type="NCBI Taxonomy" id="155126"/>
    <lineage>
        <taxon>Eukaryota</taxon>
        <taxon>Fungi</taxon>
        <taxon>Dikarya</taxon>
        <taxon>Basidiomycota</taxon>
        <taxon>Ustilaginomycotina</taxon>
        <taxon>Exobasidiomycetes</taxon>
        <taxon>Tilletiales</taxon>
        <taxon>Tilletiaceae</taxon>
        <taxon>Tilletia</taxon>
    </lineage>
</organism>
<keyword evidence="4" id="KW-0539">Nucleus</keyword>
<evidence type="ECO:0000256" key="4">
    <source>
        <dbReference type="ARBA" id="ARBA00023242"/>
    </source>
</evidence>
<dbReference type="EMBL" id="JAPDMZ010000021">
    <property type="protein sequence ID" value="KAK0556031.1"/>
    <property type="molecule type" value="Genomic_DNA"/>
</dbReference>
<dbReference type="InterPro" id="IPR036603">
    <property type="entry name" value="RBP11-like"/>
</dbReference>
<name>A0AAN6JTI4_9BASI</name>